<gene>
    <name evidence="1" type="ORF">S06H3_26451</name>
</gene>
<dbReference type="AlphaFoldDB" id="X1NFT7"/>
<dbReference type="EMBL" id="BARV01015292">
    <property type="protein sequence ID" value="GAI29066.1"/>
    <property type="molecule type" value="Genomic_DNA"/>
</dbReference>
<protein>
    <submittedName>
        <fullName evidence="1">Uncharacterized protein</fullName>
    </submittedName>
</protein>
<comment type="caution">
    <text evidence="1">The sequence shown here is derived from an EMBL/GenBank/DDBJ whole genome shotgun (WGS) entry which is preliminary data.</text>
</comment>
<accession>X1NFT7</accession>
<organism evidence="1">
    <name type="scientific">marine sediment metagenome</name>
    <dbReference type="NCBI Taxonomy" id="412755"/>
    <lineage>
        <taxon>unclassified sequences</taxon>
        <taxon>metagenomes</taxon>
        <taxon>ecological metagenomes</taxon>
    </lineage>
</organism>
<reference evidence="1" key="1">
    <citation type="journal article" date="2014" name="Front. Microbiol.">
        <title>High frequency of phylogenetically diverse reductive dehalogenase-homologous genes in deep subseafloor sedimentary metagenomes.</title>
        <authorList>
            <person name="Kawai M."/>
            <person name="Futagami T."/>
            <person name="Toyoda A."/>
            <person name="Takaki Y."/>
            <person name="Nishi S."/>
            <person name="Hori S."/>
            <person name="Arai W."/>
            <person name="Tsubouchi T."/>
            <person name="Morono Y."/>
            <person name="Uchiyama I."/>
            <person name="Ito T."/>
            <person name="Fujiyama A."/>
            <person name="Inagaki F."/>
            <person name="Takami H."/>
        </authorList>
    </citation>
    <scope>NUCLEOTIDE SEQUENCE</scope>
    <source>
        <strain evidence="1">Expedition CK06-06</strain>
    </source>
</reference>
<name>X1NFT7_9ZZZZ</name>
<sequence length="161" mass="16625">MSKTSGSTAAVKLHYAIVRASDISSQNVAAAALTALTTHTITIEAIANTTVISAMLLGNLKAVAQAAATHHVIVIVQLRPLGGAWTTIYDSGAFDVVGLPNLDSASDGFVPIVQVGPLAPTVANQIVAAAGVYEVRFQVTSDDAGSIDYTFNFVLKVELSN</sequence>
<evidence type="ECO:0000313" key="1">
    <source>
        <dbReference type="EMBL" id="GAI29066.1"/>
    </source>
</evidence>
<proteinExistence type="predicted"/>